<dbReference type="Proteomes" id="UP000654471">
    <property type="component" value="Unassembled WGS sequence"/>
</dbReference>
<keyword evidence="3" id="KW-1185">Reference proteome</keyword>
<reference evidence="3" key="1">
    <citation type="journal article" date="2019" name="Int. J. Syst. Evol. Microbiol.">
        <title>The Global Catalogue of Microorganisms (GCM) 10K type strain sequencing project: providing services to taxonomists for standard genome sequencing and annotation.</title>
        <authorList>
            <consortium name="The Broad Institute Genomics Platform"/>
            <consortium name="The Broad Institute Genome Sequencing Center for Infectious Disease"/>
            <person name="Wu L."/>
            <person name="Ma J."/>
        </authorList>
    </citation>
    <scope>NUCLEOTIDE SEQUENCE [LARGE SCALE GENOMIC DNA]</scope>
    <source>
        <strain evidence="3">JCM 3399</strain>
    </source>
</reference>
<proteinExistence type="predicted"/>
<protein>
    <submittedName>
        <fullName evidence="2">Uncharacterized protein</fullName>
    </submittedName>
</protein>
<comment type="caution">
    <text evidence="2">The sequence shown here is derived from an EMBL/GenBank/DDBJ whole genome shotgun (WGS) entry which is preliminary data.</text>
</comment>
<name>A0ABQ2VIU7_9ACTN</name>
<evidence type="ECO:0000256" key="1">
    <source>
        <dbReference type="SAM" id="MobiDB-lite"/>
    </source>
</evidence>
<accession>A0ABQ2VIU7</accession>
<feature type="region of interest" description="Disordered" evidence="1">
    <location>
        <begin position="66"/>
        <end position="87"/>
    </location>
</feature>
<gene>
    <name evidence="2" type="ORF">GCM10010211_62810</name>
</gene>
<sequence>MNCIDTPAREDVTAGTVGDDVLTVHELVTAGEGLGAKCGAGGLDTQAVEWLRAVNCPACLEAECRSKPGLGGWPSTALTRGPAGSTE</sequence>
<evidence type="ECO:0000313" key="3">
    <source>
        <dbReference type="Proteomes" id="UP000654471"/>
    </source>
</evidence>
<evidence type="ECO:0000313" key="2">
    <source>
        <dbReference type="EMBL" id="GGU87926.1"/>
    </source>
</evidence>
<organism evidence="2 3">
    <name type="scientific">Streptomyces albospinus</name>
    <dbReference type="NCBI Taxonomy" id="285515"/>
    <lineage>
        <taxon>Bacteria</taxon>
        <taxon>Bacillati</taxon>
        <taxon>Actinomycetota</taxon>
        <taxon>Actinomycetes</taxon>
        <taxon>Kitasatosporales</taxon>
        <taxon>Streptomycetaceae</taxon>
        <taxon>Streptomyces</taxon>
    </lineage>
</organism>
<dbReference type="EMBL" id="BMRP01000030">
    <property type="protein sequence ID" value="GGU87926.1"/>
    <property type="molecule type" value="Genomic_DNA"/>
</dbReference>